<organism evidence="2 3">
    <name type="scientific">Rattus norvegicus</name>
    <name type="common">Rat</name>
    <dbReference type="NCBI Taxonomy" id="10116"/>
    <lineage>
        <taxon>Eukaryota</taxon>
        <taxon>Metazoa</taxon>
        <taxon>Chordata</taxon>
        <taxon>Craniata</taxon>
        <taxon>Vertebrata</taxon>
        <taxon>Euteleostomi</taxon>
        <taxon>Mammalia</taxon>
        <taxon>Eutheria</taxon>
        <taxon>Euarchontoglires</taxon>
        <taxon>Glires</taxon>
        <taxon>Rodentia</taxon>
        <taxon>Myomorpha</taxon>
        <taxon>Muroidea</taxon>
        <taxon>Muridae</taxon>
        <taxon>Murinae</taxon>
        <taxon>Rattus</taxon>
    </lineage>
</organism>
<feature type="compositionally biased region" description="Basic and acidic residues" evidence="1">
    <location>
        <begin position="26"/>
        <end position="35"/>
    </location>
</feature>
<sequence length="68" mass="7575">MTPKFARCSSIWSQLTMPSTASYTPECHRGKKETDGDVTPQLPVSTPVPHVYIVRTLPTIKISLTFLL</sequence>
<gene>
    <name evidence="2" type="primary">Vps28_predicted</name>
    <name evidence="2" type="ORF">rCG_60004</name>
</gene>
<feature type="region of interest" description="Disordered" evidence="1">
    <location>
        <begin position="20"/>
        <end position="41"/>
    </location>
</feature>
<name>A6HSB5_RAT</name>
<reference evidence="2 3" key="1">
    <citation type="submission" date="2005-09" db="EMBL/GenBank/DDBJ databases">
        <authorList>
            <person name="Mural R.J."/>
            <person name="Li P.W."/>
            <person name="Adams M.D."/>
            <person name="Amanatides P.G."/>
            <person name="Baden-Tillson H."/>
            <person name="Barnstead M."/>
            <person name="Chin S.H."/>
            <person name="Dew I."/>
            <person name="Evans C.A."/>
            <person name="Ferriera S."/>
            <person name="Flanigan M."/>
            <person name="Fosler C."/>
            <person name="Glodek A."/>
            <person name="Gu Z."/>
            <person name="Holt R.A."/>
            <person name="Jennings D."/>
            <person name="Kraft C.L."/>
            <person name="Lu F."/>
            <person name="Nguyen T."/>
            <person name="Nusskern D.R."/>
            <person name="Pfannkoch C.M."/>
            <person name="Sitter C."/>
            <person name="Sutton G.G."/>
            <person name="Venter J.C."/>
            <person name="Wang Z."/>
            <person name="Woodage T."/>
            <person name="Zheng X.H."/>
            <person name="Zhong F."/>
        </authorList>
    </citation>
    <scope>NUCLEOTIDE SEQUENCE [LARGE SCALE GENOMIC DNA]</scope>
    <source>
        <strain>BN</strain>
        <strain evidence="3">Sprague-Dawley</strain>
    </source>
</reference>
<evidence type="ECO:0000256" key="1">
    <source>
        <dbReference type="SAM" id="MobiDB-lite"/>
    </source>
</evidence>
<accession>A6HSB5</accession>
<dbReference type="AlphaFoldDB" id="A6HSB5"/>
<proteinExistence type="predicted"/>
<evidence type="ECO:0000313" key="3">
    <source>
        <dbReference type="Proteomes" id="UP000234681"/>
    </source>
</evidence>
<protein>
    <submittedName>
        <fullName evidence="2">Vacuolar protein sorting 28 (Yeast) (Predicted), isoform CRA_d</fullName>
    </submittedName>
</protein>
<dbReference type="Proteomes" id="UP000234681">
    <property type="component" value="Chromosome 7"/>
</dbReference>
<dbReference type="EMBL" id="CH473950">
    <property type="protein sequence ID" value="EDM15957.1"/>
    <property type="molecule type" value="Genomic_DNA"/>
</dbReference>
<evidence type="ECO:0000313" key="2">
    <source>
        <dbReference type="EMBL" id="EDM15957.1"/>
    </source>
</evidence>